<comment type="similarity">
    <text evidence="2">Belongs to the GMC oxidoreductase family.</text>
</comment>
<dbReference type="PANTHER" id="PTHR42784">
    <property type="entry name" value="PYRANOSE 2-OXIDASE"/>
    <property type="match status" value="1"/>
</dbReference>
<evidence type="ECO:0000256" key="3">
    <source>
        <dbReference type="ARBA" id="ARBA00022630"/>
    </source>
</evidence>
<dbReference type="SUPFAM" id="SSF51905">
    <property type="entry name" value="FAD/NAD(P)-binding domain"/>
    <property type="match status" value="1"/>
</dbReference>
<dbReference type="EMBL" id="CP120682">
    <property type="protein sequence ID" value="WKN34213.1"/>
    <property type="molecule type" value="Genomic_DNA"/>
</dbReference>
<reference evidence="8" key="1">
    <citation type="journal article" date="2023" name="Comput. Struct. Biotechnol. J.">
        <title>Discovery of a novel marine Bacteroidetes with a rich repertoire of carbohydrate-active enzymes.</title>
        <authorList>
            <person name="Chen B."/>
            <person name="Liu G."/>
            <person name="Chen Q."/>
            <person name="Wang H."/>
            <person name="Liu L."/>
            <person name="Tang K."/>
        </authorList>
    </citation>
    <scope>NUCLEOTIDE SEQUENCE</scope>
    <source>
        <strain evidence="8">TK19036</strain>
    </source>
</reference>
<dbReference type="Pfam" id="PF00732">
    <property type="entry name" value="GMC_oxred_N"/>
    <property type="match status" value="1"/>
</dbReference>
<evidence type="ECO:0000256" key="2">
    <source>
        <dbReference type="ARBA" id="ARBA00010790"/>
    </source>
</evidence>
<dbReference type="PANTHER" id="PTHR42784:SF1">
    <property type="entry name" value="PYRANOSE 2-OXIDASE"/>
    <property type="match status" value="1"/>
</dbReference>
<gene>
    <name evidence="8" type="ORF">K4G66_17690</name>
</gene>
<dbReference type="SUPFAM" id="SSF54373">
    <property type="entry name" value="FAD-linked reductases, C-terminal domain"/>
    <property type="match status" value="1"/>
</dbReference>
<dbReference type="AlphaFoldDB" id="A0AA49GHY7"/>
<dbReference type="GO" id="GO:0050660">
    <property type="term" value="F:flavin adenine dinucleotide binding"/>
    <property type="evidence" value="ECO:0007669"/>
    <property type="project" value="InterPro"/>
</dbReference>
<dbReference type="Pfam" id="PF05199">
    <property type="entry name" value="GMC_oxred_C"/>
    <property type="match status" value="1"/>
</dbReference>
<protein>
    <submittedName>
        <fullName evidence="8">GMC family oxidoreductase</fullName>
    </submittedName>
</protein>
<proteinExistence type="inferred from homology"/>
<dbReference type="InterPro" id="IPR051473">
    <property type="entry name" value="P2Ox-like"/>
</dbReference>
<reference evidence="8" key="2">
    <citation type="journal article" date="2024" name="Antonie Van Leeuwenhoek">
        <title>Roseihalotalea indica gen. nov., sp. nov., a halophilic Bacteroidetes from mesopelagic Southwest Indian Ocean with higher carbohydrate metabolic potential.</title>
        <authorList>
            <person name="Chen B."/>
            <person name="Zhang M."/>
            <person name="Lin D."/>
            <person name="Ye J."/>
            <person name="Tang K."/>
        </authorList>
    </citation>
    <scope>NUCLEOTIDE SEQUENCE</scope>
    <source>
        <strain evidence="8">TK19036</strain>
    </source>
</reference>
<dbReference type="Gene3D" id="3.50.50.60">
    <property type="entry name" value="FAD/NAD(P)-binding domain"/>
    <property type="match status" value="2"/>
</dbReference>
<comment type="cofactor">
    <cofactor evidence="1">
        <name>FAD</name>
        <dbReference type="ChEBI" id="CHEBI:57692"/>
    </cofactor>
</comment>
<dbReference type="GO" id="GO:0016614">
    <property type="term" value="F:oxidoreductase activity, acting on CH-OH group of donors"/>
    <property type="evidence" value="ECO:0007669"/>
    <property type="project" value="InterPro"/>
</dbReference>
<dbReference type="InterPro" id="IPR000172">
    <property type="entry name" value="GMC_OxRdtase_N"/>
</dbReference>
<feature type="domain" description="Glucose-methanol-choline oxidoreductase C-terminal" evidence="7">
    <location>
        <begin position="437"/>
        <end position="556"/>
    </location>
</feature>
<evidence type="ECO:0000259" key="6">
    <source>
        <dbReference type="Pfam" id="PF00732"/>
    </source>
</evidence>
<dbReference type="InterPro" id="IPR036188">
    <property type="entry name" value="FAD/NAD-bd_sf"/>
</dbReference>
<evidence type="ECO:0000256" key="5">
    <source>
        <dbReference type="ARBA" id="ARBA00023002"/>
    </source>
</evidence>
<evidence type="ECO:0000256" key="4">
    <source>
        <dbReference type="ARBA" id="ARBA00022827"/>
    </source>
</evidence>
<keyword evidence="5" id="KW-0560">Oxidoreductase</keyword>
<feature type="domain" description="Glucose-methanol-choline oxidoreductase N-terminal" evidence="6">
    <location>
        <begin position="107"/>
        <end position="344"/>
    </location>
</feature>
<evidence type="ECO:0000256" key="1">
    <source>
        <dbReference type="ARBA" id="ARBA00001974"/>
    </source>
</evidence>
<evidence type="ECO:0000259" key="7">
    <source>
        <dbReference type="Pfam" id="PF05199"/>
    </source>
</evidence>
<dbReference type="InterPro" id="IPR007867">
    <property type="entry name" value="GMC_OxRtase_C"/>
</dbReference>
<evidence type="ECO:0000313" key="8">
    <source>
        <dbReference type="EMBL" id="WKN34213.1"/>
    </source>
</evidence>
<name>A0AA49GHY7_9BACT</name>
<keyword evidence="4" id="KW-0274">FAD</keyword>
<organism evidence="8">
    <name type="scientific">Roseihalotalea indica</name>
    <dbReference type="NCBI Taxonomy" id="2867963"/>
    <lineage>
        <taxon>Bacteria</taxon>
        <taxon>Pseudomonadati</taxon>
        <taxon>Bacteroidota</taxon>
        <taxon>Cytophagia</taxon>
        <taxon>Cytophagales</taxon>
        <taxon>Catalimonadaceae</taxon>
        <taxon>Roseihalotalea</taxon>
    </lineage>
</organism>
<sequence>MAYLNIRAQEENTYDAIVIGSGMSGGWAAKELCEKGLKTLVLERGRMVKHIEDYPTMNKDPWDFQYRGAVTPEQYERQFKQQRTGFLSEADRHFFVDDIDHPYTEIKRFDWIRGYHTGGRSLMWGRHCYRWSDLDFEANAKDGIAVDWPIRYKDIEPWYDYVETFVGVSGENLNLPQLPDGKFLPPMELNCIEKHVRSRIKAAFPGRTLTIGRVAHLTEPTEEHLASGRNKCQYRNRCSRGCPYTAYFSSNGVTLPAAERTGNMTLRPHSIVHSIIYDEELKRATGVRVIDEETMEDIEYFAPVIFCNASTLGTTQILLNSTSDRFPNGLGNDSGELGHNLMDHHYKVGAFATYDGFEDQYYKGRRPTGPYIPRYRNLDPEKEKLPFMRGYGYQGDSGRENWGRGVNEPAIGKDFKESLFKPGPWSLSLVGFGEHLPYHENMVMLNHDLEDKWGLPTLSIDCEYKGNELTMRKHMADDAAEMLEAAGMKNIQTYDNIGAPGKGIHEMGTARMGRDPKTSVLNKHNQVHSVPNVYVTDGACMTSSSCVNPSITYMALTARAVDHAISEMKKQNIKA</sequence>
<accession>A0AA49GHY7</accession>
<keyword evidence="3" id="KW-0285">Flavoprotein</keyword>